<name>A0ABT5WU18_9SPHN</name>
<protein>
    <submittedName>
        <fullName evidence="2">Uncharacterized protein</fullName>
    </submittedName>
</protein>
<sequence>MKHPLLIAVLTPQAAPETRGLRIMRLVWMALCASLAGAVLGLQVLLALLGPKGALVAAALCLAAPIHGLFYFRAKIRADEAFERGEGA</sequence>
<organism evidence="2 3">
    <name type="scientific">Novosphingobium album</name>
    <name type="common">ex Liu et al. 2023</name>
    <dbReference type="NCBI Taxonomy" id="3031130"/>
    <lineage>
        <taxon>Bacteria</taxon>
        <taxon>Pseudomonadati</taxon>
        <taxon>Pseudomonadota</taxon>
        <taxon>Alphaproteobacteria</taxon>
        <taxon>Sphingomonadales</taxon>
        <taxon>Sphingomonadaceae</taxon>
        <taxon>Novosphingobium</taxon>
    </lineage>
</organism>
<comment type="caution">
    <text evidence="2">The sequence shown here is derived from an EMBL/GenBank/DDBJ whole genome shotgun (WGS) entry which is preliminary data.</text>
</comment>
<dbReference type="Proteomes" id="UP001216253">
    <property type="component" value="Unassembled WGS sequence"/>
</dbReference>
<reference evidence="2 3" key="1">
    <citation type="submission" date="2023-03" db="EMBL/GenBank/DDBJ databases">
        <title>NovoSphingobium album sp. nov. isolated from polycyclic aromatic hydrocarbons- and heavy-metal polluted soil.</title>
        <authorList>
            <person name="Liu Z."/>
            <person name="Wang K."/>
        </authorList>
    </citation>
    <scope>NUCLEOTIDE SEQUENCE [LARGE SCALE GENOMIC DNA]</scope>
    <source>
        <strain evidence="2 3">H3SJ31-1</strain>
    </source>
</reference>
<accession>A0ABT5WU18</accession>
<dbReference type="RefSeq" id="WP_275229475.1">
    <property type="nucleotide sequence ID" value="NZ_JARESE010000060.1"/>
</dbReference>
<proteinExistence type="predicted"/>
<feature type="transmembrane region" description="Helical" evidence="1">
    <location>
        <begin position="54"/>
        <end position="72"/>
    </location>
</feature>
<feature type="transmembrane region" description="Helical" evidence="1">
    <location>
        <begin position="26"/>
        <end position="48"/>
    </location>
</feature>
<keyword evidence="1" id="KW-0812">Transmembrane</keyword>
<keyword evidence="1" id="KW-1133">Transmembrane helix</keyword>
<evidence type="ECO:0000313" key="3">
    <source>
        <dbReference type="Proteomes" id="UP001216253"/>
    </source>
</evidence>
<evidence type="ECO:0000313" key="2">
    <source>
        <dbReference type="EMBL" id="MDE8653382.1"/>
    </source>
</evidence>
<gene>
    <name evidence="2" type="ORF">PYV00_16915</name>
</gene>
<dbReference type="EMBL" id="JARESE010000060">
    <property type="protein sequence ID" value="MDE8653382.1"/>
    <property type="molecule type" value="Genomic_DNA"/>
</dbReference>
<evidence type="ECO:0000256" key="1">
    <source>
        <dbReference type="SAM" id="Phobius"/>
    </source>
</evidence>
<keyword evidence="3" id="KW-1185">Reference proteome</keyword>
<keyword evidence="1" id="KW-0472">Membrane</keyword>